<dbReference type="SUPFAM" id="SSF48371">
    <property type="entry name" value="ARM repeat"/>
    <property type="match status" value="1"/>
</dbReference>
<proteinExistence type="predicted"/>
<dbReference type="InterPro" id="IPR001313">
    <property type="entry name" value="Pumilio_RNA-bd_rpt"/>
</dbReference>
<gene>
    <name evidence="7" type="ORF">DH2020_018372</name>
</gene>
<dbReference type="Pfam" id="PF00806">
    <property type="entry name" value="PUF"/>
    <property type="match status" value="7"/>
</dbReference>
<feature type="region of interest" description="Disordered" evidence="5">
    <location>
        <begin position="159"/>
        <end position="193"/>
    </location>
</feature>
<dbReference type="PROSITE" id="PS50302">
    <property type="entry name" value="PUM"/>
    <property type="match status" value="6"/>
</dbReference>
<dbReference type="SMART" id="SM00025">
    <property type="entry name" value="Pumilio"/>
    <property type="match status" value="6"/>
</dbReference>
<evidence type="ECO:0000313" key="8">
    <source>
        <dbReference type="Proteomes" id="UP001318860"/>
    </source>
</evidence>
<evidence type="ECO:0000256" key="1">
    <source>
        <dbReference type="ARBA" id="ARBA00022737"/>
    </source>
</evidence>
<dbReference type="CDD" id="cd07920">
    <property type="entry name" value="Pumilio"/>
    <property type="match status" value="1"/>
</dbReference>
<dbReference type="PANTHER" id="PTHR12537:SF119">
    <property type="entry name" value="PUMILIO HOMOLOG 6, CHLOROPLASTIC"/>
    <property type="match status" value="1"/>
</dbReference>
<evidence type="ECO:0000313" key="7">
    <source>
        <dbReference type="EMBL" id="KAK6147460.1"/>
    </source>
</evidence>
<organism evidence="7 8">
    <name type="scientific">Rehmannia glutinosa</name>
    <name type="common">Chinese foxglove</name>
    <dbReference type="NCBI Taxonomy" id="99300"/>
    <lineage>
        <taxon>Eukaryota</taxon>
        <taxon>Viridiplantae</taxon>
        <taxon>Streptophyta</taxon>
        <taxon>Embryophyta</taxon>
        <taxon>Tracheophyta</taxon>
        <taxon>Spermatophyta</taxon>
        <taxon>Magnoliopsida</taxon>
        <taxon>eudicotyledons</taxon>
        <taxon>Gunneridae</taxon>
        <taxon>Pentapetalae</taxon>
        <taxon>asterids</taxon>
        <taxon>lamiids</taxon>
        <taxon>Lamiales</taxon>
        <taxon>Orobanchaceae</taxon>
        <taxon>Rehmannieae</taxon>
        <taxon>Rehmannia</taxon>
    </lineage>
</organism>
<dbReference type="InterPro" id="IPR033133">
    <property type="entry name" value="PUM-HD"/>
</dbReference>
<feature type="repeat" description="Pumilio" evidence="4">
    <location>
        <begin position="587"/>
        <end position="624"/>
    </location>
</feature>
<feature type="compositionally biased region" description="Low complexity" evidence="5">
    <location>
        <begin position="177"/>
        <end position="186"/>
    </location>
</feature>
<dbReference type="EMBL" id="JABTTQ020000010">
    <property type="protein sequence ID" value="KAK6147460.1"/>
    <property type="molecule type" value="Genomic_DNA"/>
</dbReference>
<reference evidence="7 8" key="1">
    <citation type="journal article" date="2021" name="Comput. Struct. Biotechnol. J.">
        <title>De novo genome assembly of the potent medicinal plant Rehmannia glutinosa using nanopore technology.</title>
        <authorList>
            <person name="Ma L."/>
            <person name="Dong C."/>
            <person name="Song C."/>
            <person name="Wang X."/>
            <person name="Zheng X."/>
            <person name="Niu Y."/>
            <person name="Chen S."/>
            <person name="Feng W."/>
        </authorList>
    </citation>
    <scope>NUCLEOTIDE SEQUENCE [LARGE SCALE GENOMIC DNA]</scope>
    <source>
        <strain evidence="7">DH-2019</strain>
    </source>
</reference>
<feature type="repeat" description="Pumilio" evidence="4">
    <location>
        <begin position="625"/>
        <end position="660"/>
    </location>
</feature>
<evidence type="ECO:0000256" key="2">
    <source>
        <dbReference type="ARBA" id="ARBA00022845"/>
    </source>
</evidence>
<accession>A0ABR0WMY4</accession>
<protein>
    <recommendedName>
        <fullName evidence="6">PUM-HD domain-containing protein</fullName>
    </recommendedName>
</protein>
<dbReference type="InterPro" id="IPR033712">
    <property type="entry name" value="Pumilio_RNA-bd"/>
</dbReference>
<feature type="repeat" description="Pumilio" evidence="4">
    <location>
        <begin position="779"/>
        <end position="814"/>
    </location>
</feature>
<feature type="region of interest" description="Disordered" evidence="5">
    <location>
        <begin position="1"/>
        <end position="27"/>
    </location>
</feature>
<evidence type="ECO:0000256" key="4">
    <source>
        <dbReference type="PROSITE-ProRule" id="PRU00317"/>
    </source>
</evidence>
<evidence type="ECO:0000256" key="3">
    <source>
        <dbReference type="ARBA" id="ARBA00022884"/>
    </source>
</evidence>
<feature type="domain" description="PUM-HD" evidence="6">
    <location>
        <begin position="567"/>
        <end position="918"/>
    </location>
</feature>
<feature type="repeat" description="Pumilio" evidence="4">
    <location>
        <begin position="815"/>
        <end position="850"/>
    </location>
</feature>
<dbReference type="InterPro" id="IPR011989">
    <property type="entry name" value="ARM-like"/>
</dbReference>
<evidence type="ECO:0000256" key="5">
    <source>
        <dbReference type="SAM" id="MobiDB-lite"/>
    </source>
</evidence>
<keyword evidence="1" id="KW-0677">Repeat</keyword>
<dbReference type="PROSITE" id="PS50303">
    <property type="entry name" value="PUM_HD"/>
    <property type="match status" value="1"/>
</dbReference>
<feature type="region of interest" description="Disordered" evidence="5">
    <location>
        <begin position="115"/>
        <end position="146"/>
    </location>
</feature>
<keyword evidence="2" id="KW-0810">Translation regulation</keyword>
<dbReference type="Gene3D" id="1.25.10.10">
    <property type="entry name" value="Leucine-rich Repeat Variant"/>
    <property type="match status" value="1"/>
</dbReference>
<feature type="compositionally biased region" description="Polar residues" evidence="5">
    <location>
        <begin position="161"/>
        <end position="176"/>
    </location>
</feature>
<sequence>MATESPIRILEGTDRWRTVKQPTRYGPSSAKMAIEGLGLFLKDQRCQIPEKDVIPSRSESAPQAWKFRADPSSSYHDTDANLDRRFTWPLGSMEGHHIFQPIGSTGSGKMVHAKCADGSLGLPRNSLPAHEEESEDDQSSEQSSSVPVEKVGLLGYHSHSLDSTQDQTSSPTYDQYSSVSISSGGSNAPCSVDTKQISSLDSTMGILVRPPVHERDFNAVKVDPQDNLSTAGSGYADRAHIQVVKSVNVYSASNSDSHKLHKKEQIIPQNNMLHQQAAPQECSTSRVKDSYAQITYPGISHAYGGLNQFNYNSSSVSMAEIQPTLQSSGFTPPLYATAAAYMTSPSQFYPNLPPAGFFTLPYGMGGYNLNSAVLPSYLTGYPHQGAVPLAFDGASFPTPGVSNAGSVHAYDLQNLLKFYGRVGVPLQSPFHMQYFQPALRDPYGSYSHFDHQPPRDGAFVNQVNSYDSKKGSELVGLSKPQHLAGAGYNNLNLKSGNMSSHYYFGSPTNVSSLRQFPAASIVSPVVQSKPASDTNFPGGRYNMSLSHSSSGTASKTNGQSQTWNVMNSHSFLEELKSGKGQRLELSDIAGYIVEFRLVVDQHGSRFIQQKLETCSVEEKASVFQEVVPHASKLITDVFGNYVVQKLFEYGTPEQRMYLANQLEASNQRCHHVLPVGSSIRISPSPEHFLPLFHLLRTQSAFCMALDVIDLEQKARLVRELDGHIMRCVRDQNGNHVIQKCIESIPTEKIHFIISSFRGQVATLSMHPYGCRVIQFIVDEILDSVCSLAQDQYGNYVTQHVLERGKPHERSQIIEKLAGSIVQLSQHKFASNVVEKCLEYSDSTARGVLIKEIIGDDDKNDNLLIMMKDQYANYVIQKILDKCSNDHRELLLGQIRNHLTALKKYTYGKHIAARFEQLYGAG</sequence>
<comment type="caution">
    <text evidence="7">The sequence shown here is derived from an EMBL/GenBank/DDBJ whole genome shotgun (WGS) entry which is preliminary data.</text>
</comment>
<evidence type="ECO:0000259" key="6">
    <source>
        <dbReference type="PROSITE" id="PS50303"/>
    </source>
</evidence>
<feature type="region of interest" description="Disordered" evidence="5">
    <location>
        <begin position="53"/>
        <end position="78"/>
    </location>
</feature>
<dbReference type="Proteomes" id="UP001318860">
    <property type="component" value="Unassembled WGS sequence"/>
</dbReference>
<dbReference type="InterPro" id="IPR016024">
    <property type="entry name" value="ARM-type_fold"/>
</dbReference>
<keyword evidence="3" id="KW-0694">RNA-binding</keyword>
<keyword evidence="8" id="KW-1185">Reference proteome</keyword>
<feature type="repeat" description="Pumilio" evidence="4">
    <location>
        <begin position="851"/>
        <end position="892"/>
    </location>
</feature>
<dbReference type="PANTHER" id="PTHR12537">
    <property type="entry name" value="RNA BINDING PROTEIN PUMILIO-RELATED"/>
    <property type="match status" value="1"/>
</dbReference>
<feature type="repeat" description="Pumilio" evidence="4">
    <location>
        <begin position="719"/>
        <end position="754"/>
    </location>
</feature>
<name>A0ABR0WMY4_REHGL</name>